<comment type="cofactor">
    <cofactor evidence="2">
        <name>Cu cation</name>
        <dbReference type="ChEBI" id="CHEBI:23378"/>
    </cofactor>
    <text evidence="2">Binds 1 copper ion per subunit.</text>
</comment>
<keyword evidence="6" id="KW-1185">Reference proteome</keyword>
<comment type="catalytic activity">
    <reaction evidence="2">
        <text>2 superoxide + 2 H(+) = H2O2 + O2</text>
        <dbReference type="Rhea" id="RHEA:20696"/>
        <dbReference type="ChEBI" id="CHEBI:15378"/>
        <dbReference type="ChEBI" id="CHEBI:15379"/>
        <dbReference type="ChEBI" id="CHEBI:16240"/>
        <dbReference type="ChEBI" id="CHEBI:18421"/>
        <dbReference type="EC" id="1.15.1.1"/>
    </reaction>
</comment>
<dbReference type="PROSITE" id="PS00332">
    <property type="entry name" value="SOD_CU_ZN_2"/>
    <property type="match status" value="1"/>
</dbReference>
<accession>A0A8S0XTV2</accession>
<reference evidence="5 6" key="1">
    <citation type="submission" date="2020-02" db="EMBL/GenBank/DDBJ databases">
        <authorList>
            <person name="Hogendoorn C."/>
        </authorList>
    </citation>
    <scope>NUCLEOTIDE SEQUENCE [LARGE SCALE GENOMIC DNA]</scope>
    <source>
        <strain evidence="5">METHB21</strain>
    </source>
</reference>
<feature type="chain" id="PRO_5035930025" description="Superoxide dismutase [Cu-Zn]" evidence="3">
    <location>
        <begin position="23"/>
        <end position="174"/>
    </location>
</feature>
<evidence type="ECO:0000259" key="4">
    <source>
        <dbReference type="Pfam" id="PF00080"/>
    </source>
</evidence>
<evidence type="ECO:0000313" key="6">
    <source>
        <dbReference type="Proteomes" id="UP000494216"/>
    </source>
</evidence>
<dbReference type="InterPro" id="IPR001424">
    <property type="entry name" value="SOD_Cu_Zn_dom"/>
</dbReference>
<organism evidence="5 6">
    <name type="scientific">Candidatus Methylobacter favarea</name>
    <dbReference type="NCBI Taxonomy" id="2707345"/>
    <lineage>
        <taxon>Bacteria</taxon>
        <taxon>Pseudomonadati</taxon>
        <taxon>Pseudomonadota</taxon>
        <taxon>Gammaproteobacteria</taxon>
        <taxon>Methylococcales</taxon>
        <taxon>Methylococcaceae</taxon>
        <taxon>Methylobacter</taxon>
    </lineage>
</organism>
<feature type="signal peptide" evidence="3">
    <location>
        <begin position="1"/>
        <end position="22"/>
    </location>
</feature>
<feature type="domain" description="Superoxide dismutase copper/zinc binding" evidence="4">
    <location>
        <begin position="41"/>
        <end position="173"/>
    </location>
</feature>
<dbReference type="PANTHER" id="PTHR10003">
    <property type="entry name" value="SUPEROXIDE DISMUTASE CU-ZN -RELATED"/>
    <property type="match status" value="1"/>
</dbReference>
<dbReference type="GO" id="GO:0004784">
    <property type="term" value="F:superoxide dismutase activity"/>
    <property type="evidence" value="ECO:0007669"/>
    <property type="project" value="UniProtKB-EC"/>
</dbReference>
<comment type="caution">
    <text evidence="5">The sequence shown here is derived from an EMBL/GenBank/DDBJ whole genome shotgun (WGS) entry which is preliminary data.</text>
</comment>
<protein>
    <recommendedName>
        <fullName evidence="2">Superoxide dismutase [Cu-Zn]</fullName>
        <ecNumber evidence="2">1.15.1.1</ecNumber>
    </recommendedName>
</protein>
<name>A0A8S0XTV2_9GAMM</name>
<evidence type="ECO:0000313" key="5">
    <source>
        <dbReference type="EMBL" id="CAA9892028.1"/>
    </source>
</evidence>
<comment type="cofactor">
    <cofactor evidence="2">
        <name>Zn(2+)</name>
        <dbReference type="ChEBI" id="CHEBI:29105"/>
    </cofactor>
    <text evidence="2">Binds 1 zinc ion per subunit.</text>
</comment>
<dbReference type="EMBL" id="CADCXN010000087">
    <property type="protein sequence ID" value="CAA9892028.1"/>
    <property type="molecule type" value="Genomic_DNA"/>
</dbReference>
<dbReference type="Proteomes" id="UP000494216">
    <property type="component" value="Unassembled WGS sequence"/>
</dbReference>
<comment type="function">
    <text evidence="2">Destroys radicals which are normally produced within the cells and which are toxic to biological systems.</text>
</comment>
<keyword evidence="2" id="KW-0862">Zinc</keyword>
<dbReference type="RefSeq" id="WP_174626828.1">
    <property type="nucleotide sequence ID" value="NZ_CADCXN010000087.1"/>
</dbReference>
<evidence type="ECO:0000256" key="3">
    <source>
        <dbReference type="SAM" id="SignalP"/>
    </source>
</evidence>
<dbReference type="SUPFAM" id="SSF49329">
    <property type="entry name" value="Cu,Zn superoxide dismutase-like"/>
    <property type="match status" value="1"/>
</dbReference>
<dbReference type="AlphaFoldDB" id="A0A8S0XTV2"/>
<sequence>MQPRFTMLLAEAALFLYGTAQADIAVQMATVDEKGIGKPIGQIVISATPYGLVFSPALAGLPQGLHGFHVHESPACEAREKDGKRVPALAAGGHFDPGASKLHSLPWGAGHLGDVPALFVDVKGEANTPVLAPRLKITDVKGRSLMVHAGGDNYADEPAPLGGGGARIACGIIQ</sequence>
<comment type="similarity">
    <text evidence="1 2">Belongs to the Cu-Zn superoxide dismutase family.</text>
</comment>
<dbReference type="Pfam" id="PF00080">
    <property type="entry name" value="Sod_Cu"/>
    <property type="match status" value="1"/>
</dbReference>
<dbReference type="NCBIfam" id="NF007628">
    <property type="entry name" value="PRK10290.1"/>
    <property type="match status" value="1"/>
</dbReference>
<keyword evidence="2" id="KW-0186">Copper</keyword>
<dbReference type="InterPro" id="IPR036423">
    <property type="entry name" value="SOD-like_Cu/Zn_dom_sf"/>
</dbReference>
<dbReference type="InterPro" id="IPR024134">
    <property type="entry name" value="SOD_Cu/Zn_/chaperone"/>
</dbReference>
<dbReference type="EC" id="1.15.1.1" evidence="2"/>
<dbReference type="Gene3D" id="2.60.40.200">
    <property type="entry name" value="Superoxide dismutase, copper/zinc binding domain"/>
    <property type="match status" value="1"/>
</dbReference>
<dbReference type="InterPro" id="IPR018152">
    <property type="entry name" value="SOD_Cu/Zn_BS"/>
</dbReference>
<keyword evidence="3" id="KW-0732">Signal</keyword>
<proteinExistence type="inferred from homology"/>
<keyword evidence="2 5" id="KW-0560">Oxidoreductase</keyword>
<keyword evidence="2" id="KW-0479">Metal-binding</keyword>
<gene>
    <name evidence="5" type="primary">sodC</name>
    <name evidence="5" type="ORF">METHB2_560019</name>
</gene>
<evidence type="ECO:0000256" key="2">
    <source>
        <dbReference type="RuleBase" id="RU000393"/>
    </source>
</evidence>
<evidence type="ECO:0000256" key="1">
    <source>
        <dbReference type="ARBA" id="ARBA00010457"/>
    </source>
</evidence>
<dbReference type="CDD" id="cd00305">
    <property type="entry name" value="Cu-Zn_Superoxide_Dismutase"/>
    <property type="match status" value="1"/>
</dbReference>
<dbReference type="GO" id="GO:0005507">
    <property type="term" value="F:copper ion binding"/>
    <property type="evidence" value="ECO:0007669"/>
    <property type="project" value="InterPro"/>
</dbReference>